<organism evidence="2 3">
    <name type="scientific">Flavobacterium branchiophilum</name>
    <dbReference type="NCBI Taxonomy" id="55197"/>
    <lineage>
        <taxon>Bacteria</taxon>
        <taxon>Pseudomonadati</taxon>
        <taxon>Bacteroidota</taxon>
        <taxon>Flavobacteriia</taxon>
        <taxon>Flavobacteriales</taxon>
        <taxon>Flavobacteriaceae</taxon>
        <taxon>Flavobacterium</taxon>
    </lineage>
</organism>
<dbReference type="Pfam" id="PF01609">
    <property type="entry name" value="DDE_Tnp_1"/>
    <property type="match status" value="1"/>
</dbReference>
<sequence length="616" mass="71530">MFIRVVKKQNSKDGKVFYQFMLAQNSRINGKVKQSNILSLGSDIELLNNDIKNEVLVLLKAKIFNQELAFPVQNKTSIDLATKYFEKFQIKFAQNTDYSEVVSSPPKHDGSDYQEIDVASIDVVASKSFGAENICNLMYEKLGFEQIFKELNWSESDIKMAQLSILSRTIFSASEHKTAQILRDNSALTSIIDYNKSFTHRDLYPILDKLHDFQMQIDKKLYANINTLFDIDQSIVIYDLSNLYFEGRKATSEIAQFGRSKEKRYDCKQVVFTGIIDSKGFIKHSKIYQGNMSDSKTIALLLADFETQGVAIKDVTIVMDAGFATEDNLELIASKQMKYVAVARNKIKNYEINPEKELIQVFDNKGNSIDLQVFKSEKHADNWMYVKSEQKRIKENSMAEKLEKLYLEELQNLNDGLSKKRTIKNALKISERLGRIKQKHKLVSSRYQVDIQVNELIATSVNWSKIEPKENQTKQEGVYFIRTNYQDVQENKLWEIYNIIREVEATFRCLKSDLLIRPVYHKTDIKVKGHIYQTILSYQIVNAIRYYLKEAGVNYDWQNIVRILNTQCLVQVKLPTKTKNLTIEKPSKPIEEVQKIYDCLKFKIIRKSKKVHVVYH</sequence>
<accession>A0A2H3KNG4</accession>
<proteinExistence type="predicted"/>
<protein>
    <recommendedName>
        <fullName evidence="1">Transposase IS4-like domain-containing protein</fullName>
    </recommendedName>
</protein>
<feature type="domain" description="Transposase IS4-like" evidence="1">
    <location>
        <begin position="235"/>
        <end position="538"/>
    </location>
</feature>
<dbReference type="AlphaFoldDB" id="A0A2H3KNG4"/>
<dbReference type="GO" id="GO:0003677">
    <property type="term" value="F:DNA binding"/>
    <property type="evidence" value="ECO:0007669"/>
    <property type="project" value="InterPro"/>
</dbReference>
<evidence type="ECO:0000313" key="3">
    <source>
        <dbReference type="Proteomes" id="UP000220828"/>
    </source>
</evidence>
<dbReference type="InterPro" id="IPR012337">
    <property type="entry name" value="RNaseH-like_sf"/>
</dbReference>
<name>A0A2H3KNG4_9FLAO</name>
<evidence type="ECO:0000313" key="2">
    <source>
        <dbReference type="EMBL" id="PDS22429.1"/>
    </source>
</evidence>
<dbReference type="Proteomes" id="UP000220828">
    <property type="component" value="Unassembled WGS sequence"/>
</dbReference>
<dbReference type="RefSeq" id="WP_097554776.1">
    <property type="nucleotide sequence ID" value="NZ_PCMW01000093.1"/>
</dbReference>
<dbReference type="OrthoDB" id="740398at2"/>
<dbReference type="GO" id="GO:0006313">
    <property type="term" value="P:DNA transposition"/>
    <property type="evidence" value="ECO:0007669"/>
    <property type="project" value="InterPro"/>
</dbReference>
<dbReference type="GO" id="GO:0004803">
    <property type="term" value="F:transposase activity"/>
    <property type="evidence" value="ECO:0007669"/>
    <property type="project" value="InterPro"/>
</dbReference>
<dbReference type="NCBIfam" id="NF033559">
    <property type="entry name" value="transpos_IS1634"/>
    <property type="match status" value="1"/>
</dbReference>
<dbReference type="InterPro" id="IPR002559">
    <property type="entry name" value="Transposase_11"/>
</dbReference>
<comment type="caution">
    <text evidence="2">The sequence shown here is derived from an EMBL/GenBank/DDBJ whole genome shotgun (WGS) entry which is preliminary data.</text>
</comment>
<dbReference type="EMBL" id="PCMW01000093">
    <property type="protein sequence ID" value="PDS22429.1"/>
    <property type="molecule type" value="Genomic_DNA"/>
</dbReference>
<reference evidence="2 3" key="1">
    <citation type="submission" date="2017-09" db="EMBL/GenBank/DDBJ databases">
        <title>Whole genomes of Flavobacteriaceae.</title>
        <authorList>
            <person name="Stine C."/>
            <person name="Li C."/>
            <person name="Tadesse D."/>
        </authorList>
    </citation>
    <scope>NUCLEOTIDE SEQUENCE [LARGE SCALE GENOMIC DNA]</scope>
    <source>
        <strain evidence="2 3">ATCC 35036</strain>
    </source>
</reference>
<dbReference type="InterPro" id="IPR047654">
    <property type="entry name" value="IS1634_transpos"/>
</dbReference>
<gene>
    <name evidence="2" type="ORF">B0A77_13505</name>
</gene>
<evidence type="ECO:0000259" key="1">
    <source>
        <dbReference type="Pfam" id="PF01609"/>
    </source>
</evidence>
<dbReference type="SUPFAM" id="SSF53098">
    <property type="entry name" value="Ribonuclease H-like"/>
    <property type="match status" value="1"/>
</dbReference>